<dbReference type="Gramene" id="KQK90728">
    <property type="protein sequence ID" value="KQK90728"/>
    <property type="gene ID" value="SETIT_034555mg"/>
</dbReference>
<evidence type="ECO:0000256" key="2">
    <source>
        <dbReference type="ARBA" id="ARBA00022670"/>
    </source>
</evidence>
<evidence type="ECO:0000256" key="5">
    <source>
        <dbReference type="SAM" id="MobiDB-lite"/>
    </source>
</evidence>
<feature type="compositionally biased region" description="Basic and acidic residues" evidence="5">
    <location>
        <begin position="92"/>
        <end position="102"/>
    </location>
</feature>
<dbReference type="eggNOG" id="KOG0778">
    <property type="taxonomic scope" value="Eukaryota"/>
</dbReference>
<keyword evidence="3" id="KW-0378">Hydrolase</keyword>
<dbReference type="InterPro" id="IPR003653">
    <property type="entry name" value="Peptidase_C48_C"/>
</dbReference>
<evidence type="ECO:0000259" key="6">
    <source>
        <dbReference type="PROSITE" id="PS50600"/>
    </source>
</evidence>
<evidence type="ECO:0000256" key="4">
    <source>
        <dbReference type="ARBA" id="ARBA00022807"/>
    </source>
</evidence>
<keyword evidence="8" id="KW-1185">Reference proteome</keyword>
<evidence type="ECO:0000313" key="7">
    <source>
        <dbReference type="EnsemblPlants" id="KQK90728"/>
    </source>
</evidence>
<dbReference type="HOGENOM" id="CLU_017472_3_0_1"/>
<dbReference type="FunCoup" id="K4A6Q0">
    <property type="interactions" value="837"/>
</dbReference>
<dbReference type="PROSITE" id="PS50600">
    <property type="entry name" value="ULP_PROTEASE"/>
    <property type="match status" value="1"/>
</dbReference>
<dbReference type="PANTHER" id="PTHR12606">
    <property type="entry name" value="SENTRIN/SUMO-SPECIFIC PROTEASE"/>
    <property type="match status" value="1"/>
</dbReference>
<organism evidence="7 8">
    <name type="scientific">Setaria italica</name>
    <name type="common">Foxtail millet</name>
    <name type="synonym">Panicum italicum</name>
    <dbReference type="NCBI Taxonomy" id="4555"/>
    <lineage>
        <taxon>Eukaryota</taxon>
        <taxon>Viridiplantae</taxon>
        <taxon>Streptophyta</taxon>
        <taxon>Embryophyta</taxon>
        <taxon>Tracheophyta</taxon>
        <taxon>Spermatophyta</taxon>
        <taxon>Magnoliopsida</taxon>
        <taxon>Liliopsida</taxon>
        <taxon>Poales</taxon>
        <taxon>Poaceae</taxon>
        <taxon>PACMAD clade</taxon>
        <taxon>Panicoideae</taxon>
        <taxon>Panicodae</taxon>
        <taxon>Paniceae</taxon>
        <taxon>Cenchrinae</taxon>
        <taxon>Setaria</taxon>
    </lineage>
</organism>
<dbReference type="GO" id="GO:0016929">
    <property type="term" value="F:deSUMOylase activity"/>
    <property type="evidence" value="ECO:0000318"/>
    <property type="project" value="GO_Central"/>
</dbReference>
<dbReference type="AlphaFoldDB" id="K4A6Q0"/>
<evidence type="ECO:0000256" key="1">
    <source>
        <dbReference type="ARBA" id="ARBA00005234"/>
    </source>
</evidence>
<dbReference type="InParanoid" id="K4A6Q0"/>
<feature type="region of interest" description="Disordered" evidence="5">
    <location>
        <begin position="27"/>
        <end position="46"/>
    </location>
</feature>
<sequence>MDSHNIESSNANGFDTRPLKKAKCEQLNDCDLSPSPPSSTSLASSCDNIESSNVYDLDAQPLKEEKSEQMNDLDISLSPPSPTTLASSSLVNDEKHQDQHEQYKVDQTYDYLPQDYEMTDLDYCAQITIETSFKDDILVKIDDIFVRQAQLSCLLDSEKFLNDDVISAYICCIKDQAHLESRNDVKFYFENPFISILLKRDGKLGVGEDGNHITKIVRNYLKHEMILIPINIKEKHWYLAIINTQKCEIQVLDSLCWDFNRGDLADTLQGLQYHLNIIGRQQNLISHNWKDLQVISWIITEQLQEPMQKDGSCCGLFMLKFMEYWIGDSLSHPITQEDINHFRFKLAGILLCWKTNTAQTTPQNISLLGSSDGQKEPKASDSLSKETKYQSLMSVLSKISVHELVGGLCDYIKSINCPETLEKVWVRNSKPYSISLTLRKLQEILKEDLPMDRDCFNLVIRKFMFDDIQMMNKTKGTISKHYLDTRFWIITDFGRHPNFRKKIDVEQLAETVSSWPGVNYSVLRCKLVRHHFPIPISTSTVLAIIATSHTRTVYILDPTPLDPVYKYNPNARYVKKLLCIAEFLPKAMSKVCPGSRWNEDVSILITELSGYLVSLFMCIWKDEELQLPVLKDGYDLRKQFMAQLLTYKENECEDNMPAGVRDFLRCINATQS</sequence>
<reference evidence="8" key="1">
    <citation type="journal article" date="2012" name="Nat. Biotechnol.">
        <title>Reference genome sequence of the model plant Setaria.</title>
        <authorList>
            <person name="Bennetzen J.L."/>
            <person name="Schmutz J."/>
            <person name="Wang H."/>
            <person name="Percifield R."/>
            <person name="Hawkins J."/>
            <person name="Pontaroli A.C."/>
            <person name="Estep M."/>
            <person name="Feng L."/>
            <person name="Vaughn J.N."/>
            <person name="Grimwood J."/>
            <person name="Jenkins J."/>
            <person name="Barry K."/>
            <person name="Lindquist E."/>
            <person name="Hellsten U."/>
            <person name="Deshpande S."/>
            <person name="Wang X."/>
            <person name="Wu X."/>
            <person name="Mitros T."/>
            <person name="Triplett J."/>
            <person name="Yang X."/>
            <person name="Ye C.Y."/>
            <person name="Mauro-Herrera M."/>
            <person name="Wang L."/>
            <person name="Li P."/>
            <person name="Sharma M."/>
            <person name="Sharma R."/>
            <person name="Ronald P.C."/>
            <person name="Panaud O."/>
            <person name="Kellogg E.A."/>
            <person name="Brutnell T.P."/>
            <person name="Doust A.N."/>
            <person name="Tuskan G.A."/>
            <person name="Rokhsar D."/>
            <person name="Devos K.M."/>
        </authorList>
    </citation>
    <scope>NUCLEOTIDE SEQUENCE [LARGE SCALE GENOMIC DNA]</scope>
    <source>
        <strain evidence="8">cv. Yugu1</strain>
    </source>
</reference>
<dbReference type="Pfam" id="PF02902">
    <property type="entry name" value="Peptidase_C48"/>
    <property type="match status" value="1"/>
</dbReference>
<dbReference type="SUPFAM" id="SSF54001">
    <property type="entry name" value="Cysteine proteinases"/>
    <property type="match status" value="1"/>
</dbReference>
<dbReference type="EnsemblPlants" id="KQK90728">
    <property type="protein sequence ID" value="KQK90728"/>
    <property type="gene ID" value="SETIT_034555mg"/>
</dbReference>
<proteinExistence type="inferred from homology"/>
<dbReference type="InterPro" id="IPR038765">
    <property type="entry name" value="Papain-like_cys_pep_sf"/>
</dbReference>
<name>K4A6Q0_SETIT</name>
<dbReference type="Gene3D" id="3.40.395.10">
    <property type="entry name" value="Adenoviral Proteinase, Chain A"/>
    <property type="match status" value="1"/>
</dbReference>
<comment type="similarity">
    <text evidence="1">Belongs to the peptidase C48 family.</text>
</comment>
<dbReference type="GO" id="GO:0016926">
    <property type="term" value="P:protein desumoylation"/>
    <property type="evidence" value="ECO:0000318"/>
    <property type="project" value="GO_Central"/>
</dbReference>
<feature type="region of interest" description="Disordered" evidence="5">
    <location>
        <begin position="364"/>
        <end position="383"/>
    </location>
</feature>
<dbReference type="GO" id="GO:0006508">
    <property type="term" value="P:proteolysis"/>
    <property type="evidence" value="ECO:0007669"/>
    <property type="project" value="UniProtKB-KW"/>
</dbReference>
<feature type="compositionally biased region" description="Basic and acidic residues" evidence="5">
    <location>
        <begin position="373"/>
        <end position="383"/>
    </location>
</feature>
<dbReference type="GO" id="GO:0005634">
    <property type="term" value="C:nucleus"/>
    <property type="evidence" value="ECO:0000318"/>
    <property type="project" value="GO_Central"/>
</dbReference>
<keyword evidence="2" id="KW-0645">Protease</keyword>
<dbReference type="OMA" id="HEDSTFI"/>
<feature type="region of interest" description="Disordered" evidence="5">
    <location>
        <begin position="64"/>
        <end position="102"/>
    </location>
</feature>
<keyword evidence="4" id="KW-0788">Thiol protease</keyword>
<dbReference type="EMBL" id="AGNK02005975">
    <property type="status" value="NOT_ANNOTATED_CDS"/>
    <property type="molecule type" value="Genomic_DNA"/>
</dbReference>
<evidence type="ECO:0000313" key="8">
    <source>
        <dbReference type="Proteomes" id="UP000004995"/>
    </source>
</evidence>
<accession>K4A6Q0</accession>
<evidence type="ECO:0000256" key="3">
    <source>
        <dbReference type="ARBA" id="ARBA00022801"/>
    </source>
</evidence>
<dbReference type="PANTHER" id="PTHR12606:SF113">
    <property type="entry name" value="UBIQUITIN-LIKE PROTEASE FAMILY PROFILE DOMAIN-CONTAINING PROTEIN"/>
    <property type="match status" value="1"/>
</dbReference>
<protein>
    <recommendedName>
        <fullName evidence="6">Ubiquitin-like protease family profile domain-containing protein</fullName>
    </recommendedName>
</protein>
<reference evidence="7" key="2">
    <citation type="submission" date="2018-08" db="UniProtKB">
        <authorList>
            <consortium name="EnsemblPlants"/>
        </authorList>
    </citation>
    <scope>IDENTIFICATION</scope>
    <source>
        <strain evidence="7">Yugu1</strain>
    </source>
</reference>
<feature type="domain" description="Ubiquitin-like protease family profile" evidence="6">
    <location>
        <begin position="144"/>
        <end position="325"/>
    </location>
</feature>
<dbReference type="Proteomes" id="UP000004995">
    <property type="component" value="Unassembled WGS sequence"/>
</dbReference>